<dbReference type="AlphaFoldDB" id="A0A0L8H8F1"/>
<reference evidence="5" key="1">
    <citation type="submission" date="2015-07" db="EMBL/GenBank/DDBJ databases">
        <title>MeaNS - Measles Nucleotide Surveillance Program.</title>
        <authorList>
            <person name="Tran T."/>
            <person name="Druce J."/>
        </authorList>
    </citation>
    <scope>NUCLEOTIDE SEQUENCE</scope>
    <source>
        <strain evidence="5">UCB-OBI-ISO-001</strain>
        <tissue evidence="5">Gonad</tissue>
    </source>
</reference>
<dbReference type="Gene3D" id="1.25.40.20">
    <property type="entry name" value="Ankyrin repeat-containing domain"/>
    <property type="match status" value="1"/>
</dbReference>
<organism evidence="5">
    <name type="scientific">Octopus bimaculoides</name>
    <name type="common">California two-spotted octopus</name>
    <dbReference type="NCBI Taxonomy" id="37653"/>
    <lineage>
        <taxon>Eukaryota</taxon>
        <taxon>Metazoa</taxon>
        <taxon>Spiralia</taxon>
        <taxon>Lophotrochozoa</taxon>
        <taxon>Mollusca</taxon>
        <taxon>Cephalopoda</taxon>
        <taxon>Coleoidea</taxon>
        <taxon>Octopodiformes</taxon>
        <taxon>Octopoda</taxon>
        <taxon>Incirrata</taxon>
        <taxon>Octopodidae</taxon>
        <taxon>Octopus</taxon>
    </lineage>
</organism>
<dbReference type="PRINTS" id="PR01415">
    <property type="entry name" value="ANKYRIN"/>
</dbReference>
<dbReference type="PROSITE" id="PS50297">
    <property type="entry name" value="ANK_REP_REGION"/>
    <property type="match status" value="1"/>
</dbReference>
<evidence type="ECO:0000256" key="1">
    <source>
        <dbReference type="ARBA" id="ARBA00022737"/>
    </source>
</evidence>
<evidence type="ECO:0000256" key="4">
    <source>
        <dbReference type="SAM" id="Phobius"/>
    </source>
</evidence>
<gene>
    <name evidence="5" type="ORF">OCBIM_22020895mg</name>
</gene>
<dbReference type="STRING" id="37653.A0A0L8H8F1"/>
<dbReference type="KEGG" id="obi:106872423"/>
<accession>A0A0L8H8F1</accession>
<protein>
    <submittedName>
        <fullName evidence="5">Uncharacterized protein</fullName>
    </submittedName>
</protein>
<dbReference type="InterPro" id="IPR036770">
    <property type="entry name" value="Ankyrin_rpt-contain_sf"/>
</dbReference>
<dbReference type="PANTHER" id="PTHR24201">
    <property type="entry name" value="ANK_REP_REGION DOMAIN-CONTAINING PROTEIN"/>
    <property type="match status" value="1"/>
</dbReference>
<keyword evidence="2 3" id="KW-0040">ANK repeat</keyword>
<dbReference type="EMBL" id="KQ418974">
    <property type="protein sequence ID" value="KOF85035.1"/>
    <property type="molecule type" value="Genomic_DNA"/>
</dbReference>
<keyword evidence="4" id="KW-0812">Transmembrane</keyword>
<keyword evidence="4" id="KW-1133">Transmembrane helix</keyword>
<keyword evidence="4" id="KW-0472">Membrane</keyword>
<dbReference type="GO" id="GO:0005634">
    <property type="term" value="C:nucleus"/>
    <property type="evidence" value="ECO:0007669"/>
    <property type="project" value="TreeGrafter"/>
</dbReference>
<dbReference type="PROSITE" id="PS50088">
    <property type="entry name" value="ANK_REPEAT"/>
    <property type="match status" value="1"/>
</dbReference>
<dbReference type="OMA" id="EIAMESH"/>
<evidence type="ECO:0000256" key="3">
    <source>
        <dbReference type="PROSITE-ProRule" id="PRU00023"/>
    </source>
</evidence>
<dbReference type="SUPFAM" id="SSF48403">
    <property type="entry name" value="Ankyrin repeat"/>
    <property type="match status" value="1"/>
</dbReference>
<dbReference type="SMART" id="SM00248">
    <property type="entry name" value="ANK"/>
    <property type="match status" value="3"/>
</dbReference>
<dbReference type="InterPro" id="IPR050776">
    <property type="entry name" value="Ank_Repeat/CDKN_Inhibitor"/>
</dbReference>
<feature type="transmembrane region" description="Helical" evidence="4">
    <location>
        <begin position="167"/>
        <end position="186"/>
    </location>
</feature>
<name>A0A0L8H8F1_OCTBM</name>
<proteinExistence type="predicted"/>
<keyword evidence="1" id="KW-0677">Repeat</keyword>
<feature type="repeat" description="ANK" evidence="3">
    <location>
        <begin position="45"/>
        <end position="77"/>
    </location>
</feature>
<sequence length="207" mass="23056">MVTTDLLDIMERGHALKDAILDGDIGKVKELLDLKTYDPNEQTNSGKTALHLAAIRGYSEIIELLLNHGANPNIKDRNGNTPLHWCGHIESTDLLVSHGASLSIRNKMHKTPIQLAERRGVPIEVLNHMIKLWKLQENDETASIDSEKGYYGQTLFMDFCNGVGVKVFSLVVLILLVCSLYIAYSVTGLAHHEKRILIDSTSSRVEL</sequence>
<dbReference type="Pfam" id="PF12796">
    <property type="entry name" value="Ank_2"/>
    <property type="match status" value="1"/>
</dbReference>
<dbReference type="InterPro" id="IPR002110">
    <property type="entry name" value="Ankyrin_rpt"/>
</dbReference>
<evidence type="ECO:0000256" key="2">
    <source>
        <dbReference type="ARBA" id="ARBA00023043"/>
    </source>
</evidence>
<dbReference type="OrthoDB" id="6069906at2759"/>
<evidence type="ECO:0000313" key="5">
    <source>
        <dbReference type="EMBL" id="KOF85035.1"/>
    </source>
</evidence>
<dbReference type="PANTHER" id="PTHR24201:SF14">
    <property type="entry name" value="CYCLIN-DEPENDENT KINASE 4 INHIBITOR C-LIKE"/>
    <property type="match status" value="1"/>
</dbReference>